<evidence type="ECO:0000256" key="1">
    <source>
        <dbReference type="SAM" id="MobiDB-lite"/>
    </source>
</evidence>
<feature type="region of interest" description="Disordered" evidence="1">
    <location>
        <begin position="1"/>
        <end position="81"/>
    </location>
</feature>
<protein>
    <submittedName>
        <fullName evidence="2">Uncharacterized protein</fullName>
    </submittedName>
</protein>
<gene>
    <name evidence="2" type="ORF">FHR33_009450</name>
</gene>
<reference evidence="2 3" key="1">
    <citation type="submission" date="2020-08" db="EMBL/GenBank/DDBJ databases">
        <title>Sequencing the genomes of 1000 actinobacteria strains.</title>
        <authorList>
            <person name="Klenk H.-P."/>
        </authorList>
    </citation>
    <scope>NUCLEOTIDE SEQUENCE [LARGE SCALE GENOMIC DNA]</scope>
    <source>
        <strain evidence="2 3">DSM 44320</strain>
    </source>
</reference>
<evidence type="ECO:0000313" key="2">
    <source>
        <dbReference type="EMBL" id="MBB3733503.1"/>
    </source>
</evidence>
<organism evidence="2 3">
    <name type="scientific">Nonomuraea dietziae</name>
    <dbReference type="NCBI Taxonomy" id="65515"/>
    <lineage>
        <taxon>Bacteria</taxon>
        <taxon>Bacillati</taxon>
        <taxon>Actinomycetota</taxon>
        <taxon>Actinomycetes</taxon>
        <taxon>Streptosporangiales</taxon>
        <taxon>Streptosporangiaceae</taxon>
        <taxon>Nonomuraea</taxon>
    </lineage>
</organism>
<dbReference type="AlphaFoldDB" id="A0A7W5YCS5"/>
<sequence length="81" mass="8225">MSTSPGVTARQRSSTAEWPSASLALPSSRKSAQLMKSSPVGVPSSTMILRRPGTSPSTGSHLARSAAPPSTAYLAPTSLAT</sequence>
<name>A0A7W5YCS5_9ACTN</name>
<comment type="caution">
    <text evidence="2">The sequence shown here is derived from an EMBL/GenBank/DDBJ whole genome shotgun (WGS) entry which is preliminary data.</text>
</comment>
<feature type="compositionally biased region" description="Polar residues" evidence="1">
    <location>
        <begin position="1"/>
        <end position="17"/>
    </location>
</feature>
<dbReference type="Proteomes" id="UP000579945">
    <property type="component" value="Unassembled WGS sequence"/>
</dbReference>
<proteinExistence type="predicted"/>
<keyword evidence="3" id="KW-1185">Reference proteome</keyword>
<evidence type="ECO:0000313" key="3">
    <source>
        <dbReference type="Proteomes" id="UP000579945"/>
    </source>
</evidence>
<accession>A0A7W5YCS5</accession>
<dbReference type="EMBL" id="JACIBV010000002">
    <property type="protein sequence ID" value="MBB3733503.1"/>
    <property type="molecule type" value="Genomic_DNA"/>
</dbReference>